<proteinExistence type="predicted"/>
<name>A0ABQ5KZU2_9EUKA</name>
<feature type="compositionally biased region" description="Pro residues" evidence="1">
    <location>
        <begin position="88"/>
        <end position="100"/>
    </location>
</feature>
<feature type="compositionally biased region" description="Low complexity" evidence="1">
    <location>
        <begin position="78"/>
        <end position="87"/>
    </location>
</feature>
<evidence type="ECO:0000313" key="2">
    <source>
        <dbReference type="EMBL" id="GKT37243.1"/>
    </source>
</evidence>
<dbReference type="EMBL" id="BQXS01011429">
    <property type="protein sequence ID" value="GKT37243.1"/>
    <property type="molecule type" value="Genomic_DNA"/>
</dbReference>
<feature type="region of interest" description="Disordered" evidence="1">
    <location>
        <begin position="42"/>
        <end position="65"/>
    </location>
</feature>
<sequence length="150" mass="15816">SRQPSFYSPGAPYPPSLTGGMAPSHPFSSYIIPSQSVAPSLGTGMYPPIPQPIQQPTYDPMGQAHRASVSSSQAFIYPQPQTFSQPPSQAPPMMGVPPQHPQGVVSYPSHSGLGRDGESSSIHGIRPIPSYGSVAQYPSMPGAPPTQFGW</sequence>
<feature type="region of interest" description="Disordered" evidence="1">
    <location>
        <begin position="78"/>
        <end position="128"/>
    </location>
</feature>
<evidence type="ECO:0000256" key="1">
    <source>
        <dbReference type="SAM" id="MobiDB-lite"/>
    </source>
</evidence>
<protein>
    <submittedName>
        <fullName evidence="2">Uncharacterized protein</fullName>
    </submittedName>
</protein>
<evidence type="ECO:0000313" key="3">
    <source>
        <dbReference type="Proteomes" id="UP001057375"/>
    </source>
</evidence>
<feature type="region of interest" description="Disordered" evidence="1">
    <location>
        <begin position="1"/>
        <end position="20"/>
    </location>
</feature>
<keyword evidence="3" id="KW-1185">Reference proteome</keyword>
<feature type="non-terminal residue" evidence="2">
    <location>
        <position position="1"/>
    </location>
</feature>
<comment type="caution">
    <text evidence="2">The sequence shown here is derived from an EMBL/GenBank/DDBJ whole genome shotgun (WGS) entry which is preliminary data.</text>
</comment>
<accession>A0ABQ5KZU2</accession>
<dbReference type="Proteomes" id="UP001057375">
    <property type="component" value="Unassembled WGS sequence"/>
</dbReference>
<organism evidence="2 3">
    <name type="scientific">Aduncisulcus paluster</name>
    <dbReference type="NCBI Taxonomy" id="2918883"/>
    <lineage>
        <taxon>Eukaryota</taxon>
        <taxon>Metamonada</taxon>
        <taxon>Carpediemonas-like organisms</taxon>
        <taxon>Aduncisulcus</taxon>
    </lineage>
</organism>
<reference evidence="2" key="1">
    <citation type="submission" date="2022-03" db="EMBL/GenBank/DDBJ databases">
        <title>Draft genome sequence of Aduncisulcus paluster, a free-living microaerophilic Fornicata.</title>
        <authorList>
            <person name="Yuyama I."/>
            <person name="Kume K."/>
            <person name="Tamura T."/>
            <person name="Inagaki Y."/>
            <person name="Hashimoto T."/>
        </authorList>
    </citation>
    <scope>NUCLEOTIDE SEQUENCE</scope>
    <source>
        <strain evidence="2">NY0171</strain>
    </source>
</reference>
<gene>
    <name evidence="2" type="ORF">ADUPG1_010069</name>
</gene>